<dbReference type="EMBL" id="KV417503">
    <property type="protein sequence ID" value="KZP28478.1"/>
    <property type="molecule type" value="Genomic_DNA"/>
</dbReference>
<evidence type="ECO:0000313" key="1">
    <source>
        <dbReference type="EMBL" id="KZP28478.1"/>
    </source>
</evidence>
<gene>
    <name evidence="1" type="ORF">FIBSPDRAFT_259425</name>
</gene>
<reference evidence="1 2" key="1">
    <citation type="journal article" date="2016" name="Mol. Biol. Evol.">
        <title>Comparative Genomics of Early-Diverging Mushroom-Forming Fungi Provides Insights into the Origins of Lignocellulose Decay Capabilities.</title>
        <authorList>
            <person name="Nagy L.G."/>
            <person name="Riley R."/>
            <person name="Tritt A."/>
            <person name="Adam C."/>
            <person name="Daum C."/>
            <person name="Floudas D."/>
            <person name="Sun H."/>
            <person name="Yadav J.S."/>
            <person name="Pangilinan J."/>
            <person name="Larsson K.H."/>
            <person name="Matsuura K."/>
            <person name="Barry K."/>
            <person name="Labutti K."/>
            <person name="Kuo R."/>
            <person name="Ohm R.A."/>
            <person name="Bhattacharya S.S."/>
            <person name="Shirouzu T."/>
            <person name="Yoshinaga Y."/>
            <person name="Martin F.M."/>
            <person name="Grigoriev I.V."/>
            <person name="Hibbett D.S."/>
        </authorList>
    </citation>
    <scope>NUCLEOTIDE SEQUENCE [LARGE SCALE GENOMIC DNA]</scope>
    <source>
        <strain evidence="1 2">CBS 109695</strain>
    </source>
</reference>
<dbReference type="Proteomes" id="UP000076532">
    <property type="component" value="Unassembled WGS sequence"/>
</dbReference>
<evidence type="ECO:0000313" key="2">
    <source>
        <dbReference type="Proteomes" id="UP000076532"/>
    </source>
</evidence>
<sequence length="199" mass="22462">MQPHLSIMLPTVQFLHLDATKDTPSLPIMIHSFQAISLTTLSLGGWDARGEVEGEDALELHFPSLEHLILLDITKDLPDLDTSARRFPDISRLTCQVANSTQHYDDIDDILKHVCFDPRHERDRWSKLRVLAISATYIPFNAVAICNMASVLQESEINKLMLPKFLFARAEADAMGKLKEAVEVVDYSLDWPAPFTQCC</sequence>
<proteinExistence type="predicted"/>
<dbReference type="AlphaFoldDB" id="A0A166RNR5"/>
<accession>A0A166RNR5</accession>
<dbReference type="OrthoDB" id="3203373at2759"/>
<protein>
    <recommendedName>
        <fullName evidence="3">F-box domain-containing protein</fullName>
    </recommendedName>
</protein>
<organism evidence="1 2">
    <name type="scientific">Athelia psychrophila</name>
    <dbReference type="NCBI Taxonomy" id="1759441"/>
    <lineage>
        <taxon>Eukaryota</taxon>
        <taxon>Fungi</taxon>
        <taxon>Dikarya</taxon>
        <taxon>Basidiomycota</taxon>
        <taxon>Agaricomycotina</taxon>
        <taxon>Agaricomycetes</taxon>
        <taxon>Agaricomycetidae</taxon>
        <taxon>Atheliales</taxon>
        <taxon>Atheliaceae</taxon>
        <taxon>Athelia</taxon>
    </lineage>
</organism>
<evidence type="ECO:0008006" key="3">
    <source>
        <dbReference type="Google" id="ProtNLM"/>
    </source>
</evidence>
<keyword evidence="2" id="KW-1185">Reference proteome</keyword>
<name>A0A166RNR5_9AGAM</name>